<protein>
    <recommendedName>
        <fullName evidence="2">Lysine biosynthesis protein LysW</fullName>
    </recommendedName>
</protein>
<dbReference type="EMBL" id="LAZR01018912">
    <property type="protein sequence ID" value="KKL94485.1"/>
    <property type="molecule type" value="Genomic_DNA"/>
</dbReference>
<evidence type="ECO:0000313" key="1">
    <source>
        <dbReference type="EMBL" id="KKL94485.1"/>
    </source>
</evidence>
<reference evidence="1" key="1">
    <citation type="journal article" date="2015" name="Nature">
        <title>Complex archaea that bridge the gap between prokaryotes and eukaryotes.</title>
        <authorList>
            <person name="Spang A."/>
            <person name="Saw J.H."/>
            <person name="Jorgensen S.L."/>
            <person name="Zaremba-Niedzwiedzka K."/>
            <person name="Martijn J."/>
            <person name="Lind A.E."/>
            <person name="van Eijk R."/>
            <person name="Schleper C."/>
            <person name="Guy L."/>
            <person name="Ettema T.J."/>
        </authorList>
    </citation>
    <scope>NUCLEOTIDE SEQUENCE</scope>
</reference>
<comment type="caution">
    <text evidence="1">The sequence shown here is derived from an EMBL/GenBank/DDBJ whole genome shotgun (WGS) entry which is preliminary data.</text>
</comment>
<evidence type="ECO:0008006" key="2">
    <source>
        <dbReference type="Google" id="ProtNLM"/>
    </source>
</evidence>
<dbReference type="Gene3D" id="2.20.28.160">
    <property type="match status" value="1"/>
</dbReference>
<dbReference type="AlphaFoldDB" id="A0A0F9IL31"/>
<name>A0A0F9IL31_9ZZZZ</name>
<accession>A0A0F9IL31</accession>
<organism evidence="1">
    <name type="scientific">marine sediment metagenome</name>
    <dbReference type="NCBI Taxonomy" id="412755"/>
    <lineage>
        <taxon>unclassified sequences</taxon>
        <taxon>metagenomes</taxon>
        <taxon>ecological metagenomes</taxon>
    </lineage>
</organism>
<sequence>MPMELICASCNTKSIFDDDAASGGAVECPKCGSTIRVDGGDELSETMRVDLNE</sequence>
<gene>
    <name evidence="1" type="ORF">LCGC14_1864210</name>
</gene>
<proteinExistence type="predicted"/>